<feature type="compositionally biased region" description="Low complexity" evidence="1">
    <location>
        <begin position="56"/>
        <end position="70"/>
    </location>
</feature>
<proteinExistence type="predicted"/>
<keyword evidence="4" id="KW-1185">Reference proteome</keyword>
<feature type="signal peptide" evidence="2">
    <location>
        <begin position="1"/>
        <end position="25"/>
    </location>
</feature>
<evidence type="ECO:0000256" key="1">
    <source>
        <dbReference type="SAM" id="MobiDB-lite"/>
    </source>
</evidence>
<dbReference type="InterPro" id="IPR024572">
    <property type="entry name" value="RcnB"/>
</dbReference>
<comment type="caution">
    <text evidence="3">The sequence shown here is derived from an EMBL/GenBank/DDBJ whole genome shotgun (WGS) entry which is preliminary data.</text>
</comment>
<accession>A0ABW1W138</accession>
<gene>
    <name evidence="3" type="ORF">ACFP9W_16975</name>
</gene>
<dbReference type="RefSeq" id="WP_343871244.1">
    <property type="nucleotide sequence ID" value="NZ_BAAAFX010000025.1"/>
</dbReference>
<organism evidence="3 4">
    <name type="scientific">Tatumella terrea</name>
    <dbReference type="NCBI Taxonomy" id="419007"/>
    <lineage>
        <taxon>Bacteria</taxon>
        <taxon>Pseudomonadati</taxon>
        <taxon>Pseudomonadota</taxon>
        <taxon>Gammaproteobacteria</taxon>
        <taxon>Enterobacterales</taxon>
        <taxon>Erwiniaceae</taxon>
        <taxon>Tatumella</taxon>
    </lineage>
</organism>
<feature type="compositionally biased region" description="Basic and acidic residues" evidence="1">
    <location>
        <begin position="74"/>
        <end position="92"/>
    </location>
</feature>
<protein>
    <submittedName>
        <fullName evidence="3">RcnB family protein</fullName>
    </submittedName>
</protein>
<name>A0ABW1W138_9GAMM</name>
<evidence type="ECO:0000256" key="2">
    <source>
        <dbReference type="SAM" id="SignalP"/>
    </source>
</evidence>
<sequence length="169" mass="18110">MKRTAITLLTTLLIANGFAASSAMAAPGDNQGGQVIPHPQNGQPQGHGPQQGPGNGPDHQGNGQNRPQQGGNRGGHDEPHRQQGGDRGRGEPHGQQAERFAYHGNDFRRGHAAPKNFRGDKYRVNDWRARGLSQPPQGHYWAAINGNYVLMAATTGIITSIIMNSALSR</sequence>
<dbReference type="EMBL" id="JBHSUB010000025">
    <property type="protein sequence ID" value="MFC6379746.1"/>
    <property type="molecule type" value="Genomic_DNA"/>
</dbReference>
<evidence type="ECO:0000313" key="3">
    <source>
        <dbReference type="EMBL" id="MFC6379746.1"/>
    </source>
</evidence>
<reference evidence="4" key="1">
    <citation type="journal article" date="2019" name="Int. J. Syst. Evol. Microbiol.">
        <title>The Global Catalogue of Microorganisms (GCM) 10K type strain sequencing project: providing services to taxonomists for standard genome sequencing and annotation.</title>
        <authorList>
            <consortium name="The Broad Institute Genomics Platform"/>
            <consortium name="The Broad Institute Genome Sequencing Center for Infectious Disease"/>
            <person name="Wu L."/>
            <person name="Ma J."/>
        </authorList>
    </citation>
    <scope>NUCLEOTIDE SEQUENCE [LARGE SCALE GENOMIC DNA]</scope>
    <source>
        <strain evidence="4">CGMCC 1.18518</strain>
    </source>
</reference>
<feature type="chain" id="PRO_5047540557" evidence="2">
    <location>
        <begin position="26"/>
        <end position="169"/>
    </location>
</feature>
<keyword evidence="2" id="KW-0732">Signal</keyword>
<evidence type="ECO:0000313" key="4">
    <source>
        <dbReference type="Proteomes" id="UP001596230"/>
    </source>
</evidence>
<dbReference type="Pfam" id="PF11776">
    <property type="entry name" value="RcnB"/>
    <property type="match status" value="1"/>
</dbReference>
<feature type="compositionally biased region" description="Low complexity" evidence="1">
    <location>
        <begin position="37"/>
        <end position="48"/>
    </location>
</feature>
<dbReference type="Proteomes" id="UP001596230">
    <property type="component" value="Unassembled WGS sequence"/>
</dbReference>
<feature type="region of interest" description="Disordered" evidence="1">
    <location>
        <begin position="25"/>
        <end position="98"/>
    </location>
</feature>
<dbReference type="Gene3D" id="3.10.450.160">
    <property type="entry name" value="inner membrane protein cigr"/>
    <property type="match status" value="1"/>
</dbReference>